<accession>A0AAU0UHN8</accession>
<evidence type="ECO:0000256" key="1">
    <source>
        <dbReference type="SAM" id="Phobius"/>
    </source>
</evidence>
<evidence type="ECO:0000313" key="2">
    <source>
        <dbReference type="EMBL" id="WRO20424.1"/>
    </source>
</evidence>
<sequence length="66" mass="7380">MVENKHKQKHIRGWTLFFLALVILGYVVPFTLLTSVAKVYGAFLFWAAFAIVAVIAVGILTAGWRD</sequence>
<evidence type="ECO:0000313" key="3">
    <source>
        <dbReference type="Proteomes" id="UP001329915"/>
    </source>
</evidence>
<dbReference type="EMBL" id="CP121694">
    <property type="protein sequence ID" value="WRO20424.1"/>
    <property type="molecule type" value="Genomic_DNA"/>
</dbReference>
<name>A0AAU0UHN8_9FIRM</name>
<keyword evidence="3" id="KW-1185">Reference proteome</keyword>
<feature type="transmembrane region" description="Helical" evidence="1">
    <location>
        <begin position="14"/>
        <end position="37"/>
    </location>
</feature>
<proteinExistence type="predicted"/>
<dbReference type="RefSeq" id="WP_366923322.1">
    <property type="nucleotide sequence ID" value="NZ_CP121694.1"/>
</dbReference>
<dbReference type="Proteomes" id="UP001329915">
    <property type="component" value="Chromosome"/>
</dbReference>
<organism evidence="2 3">
    <name type="scientific">Metallumcola ferriviriculae</name>
    <dbReference type="NCBI Taxonomy" id="3039180"/>
    <lineage>
        <taxon>Bacteria</taxon>
        <taxon>Bacillati</taxon>
        <taxon>Bacillota</taxon>
        <taxon>Clostridia</taxon>
        <taxon>Neomoorellales</taxon>
        <taxon>Desulfitibacteraceae</taxon>
        <taxon>Metallumcola</taxon>
    </lineage>
</organism>
<reference evidence="2 3" key="1">
    <citation type="submission" date="2023-04" db="EMBL/GenBank/DDBJ databases">
        <authorList>
            <person name="Hsu D."/>
        </authorList>
    </citation>
    <scope>NUCLEOTIDE SEQUENCE [LARGE SCALE GENOMIC DNA]</scope>
    <source>
        <strain evidence="2 3">MK1</strain>
    </source>
</reference>
<keyword evidence="1" id="KW-0472">Membrane</keyword>
<feature type="transmembrane region" description="Helical" evidence="1">
    <location>
        <begin position="43"/>
        <end position="64"/>
    </location>
</feature>
<keyword evidence="1" id="KW-0812">Transmembrane</keyword>
<dbReference type="AlphaFoldDB" id="A0AAU0UHN8"/>
<keyword evidence="1" id="KW-1133">Transmembrane helix</keyword>
<protein>
    <submittedName>
        <fullName evidence="2">Uncharacterized protein</fullName>
    </submittedName>
</protein>
<gene>
    <name evidence="2" type="ORF">MFMK1_000192</name>
</gene>
<dbReference type="KEGG" id="dbc:MFMK1_000192"/>